<dbReference type="EMBL" id="JBHRXN010000032">
    <property type="protein sequence ID" value="MFC3533355.1"/>
    <property type="molecule type" value="Genomic_DNA"/>
</dbReference>
<dbReference type="PROSITE" id="PS51208">
    <property type="entry name" value="AUTOTRANSPORTER"/>
    <property type="match status" value="1"/>
</dbReference>
<dbReference type="Proteomes" id="UP001595741">
    <property type="component" value="Unassembled WGS sequence"/>
</dbReference>
<dbReference type="NCBIfam" id="TIGR01414">
    <property type="entry name" value="autotrans_barl"/>
    <property type="match status" value="1"/>
</dbReference>
<reference evidence="3" key="1">
    <citation type="journal article" date="2019" name="Int. J. Syst. Evol. Microbiol.">
        <title>The Global Catalogue of Microorganisms (GCM) 10K type strain sequencing project: providing services to taxonomists for standard genome sequencing and annotation.</title>
        <authorList>
            <consortium name="The Broad Institute Genomics Platform"/>
            <consortium name="The Broad Institute Genome Sequencing Center for Infectious Disease"/>
            <person name="Wu L."/>
            <person name="Ma J."/>
        </authorList>
    </citation>
    <scope>NUCLEOTIDE SEQUENCE [LARGE SCALE GENOMIC DNA]</scope>
    <source>
        <strain evidence="3">KCTC 42742</strain>
    </source>
</reference>
<organism evidence="2 3">
    <name type="scientific">Vogesella facilis</name>
    <dbReference type="NCBI Taxonomy" id="1655232"/>
    <lineage>
        <taxon>Bacteria</taxon>
        <taxon>Pseudomonadati</taxon>
        <taxon>Pseudomonadota</taxon>
        <taxon>Betaproteobacteria</taxon>
        <taxon>Neisseriales</taxon>
        <taxon>Chromobacteriaceae</taxon>
        <taxon>Vogesella</taxon>
    </lineage>
</organism>
<dbReference type="Gene3D" id="2.40.128.130">
    <property type="entry name" value="Autotransporter beta-domain"/>
    <property type="match status" value="1"/>
</dbReference>
<evidence type="ECO:0000259" key="1">
    <source>
        <dbReference type="PROSITE" id="PS51208"/>
    </source>
</evidence>
<dbReference type="SMART" id="SM00869">
    <property type="entry name" value="Autotransporter"/>
    <property type="match status" value="1"/>
</dbReference>
<dbReference type="SUPFAM" id="SSF103515">
    <property type="entry name" value="Autotransporter"/>
    <property type="match status" value="1"/>
</dbReference>
<comment type="caution">
    <text evidence="2">The sequence shown here is derived from an EMBL/GenBank/DDBJ whole genome shotgun (WGS) entry which is preliminary data.</text>
</comment>
<gene>
    <name evidence="2" type="ORF">ACFOLG_14315</name>
</gene>
<dbReference type="InterPro" id="IPR005546">
    <property type="entry name" value="Autotransporte_beta"/>
</dbReference>
<accession>A0ABV7RH60</accession>
<keyword evidence="3" id="KW-1185">Reference proteome</keyword>
<dbReference type="RefSeq" id="WP_386093007.1">
    <property type="nucleotide sequence ID" value="NZ_JBHRXN010000032.1"/>
</dbReference>
<feature type="domain" description="Autotransporter" evidence="1">
    <location>
        <begin position="95"/>
        <end position="373"/>
    </location>
</feature>
<dbReference type="InterPro" id="IPR006315">
    <property type="entry name" value="OM_autotransptr_brl_dom"/>
</dbReference>
<sequence length="373" mass="39377">MLVITNFSISNSLSVYSSASSSNNAPAYAAAQVIDGNSELQDLFGSLSSDQQISDAASQTLPLLTGGSLQAAGNALSGINGVIQGRQQGMSAGDGYFSDKYVWVKPFGSWAKQHDQNGVSGFKSRTSGLAVGADAAASSKLRLGAAFAYARADVDSNSSSAPQNAKVDVFQLVGYGSYALPRDFDLDFQADVGQNRNHGERTIAFTNSVASSKYSSDTTHVGAGLSRSYQLNEKTSLTPALRADYTWIRDSAYQESGAGLLNLNVDSRASEQFVLGLDGRLDRKLNDSTTLSAKLGVGYDTLAKRDSITATFAGAAGAAFTTYGLDPDPWIARANLGVSHLTKSGTEISLSYDSEHRKGFNNQSASVKARWAF</sequence>
<dbReference type="Pfam" id="PF03797">
    <property type="entry name" value="Autotransporter"/>
    <property type="match status" value="1"/>
</dbReference>
<evidence type="ECO:0000313" key="2">
    <source>
        <dbReference type="EMBL" id="MFC3533355.1"/>
    </source>
</evidence>
<dbReference type="InterPro" id="IPR036709">
    <property type="entry name" value="Autotransporte_beta_dom_sf"/>
</dbReference>
<proteinExistence type="predicted"/>
<name>A0ABV7RH60_9NEIS</name>
<protein>
    <submittedName>
        <fullName evidence="2">Autotransporter outer membrane beta-barrel domain-containing protein</fullName>
    </submittedName>
</protein>
<evidence type="ECO:0000313" key="3">
    <source>
        <dbReference type="Proteomes" id="UP001595741"/>
    </source>
</evidence>